<evidence type="ECO:0000313" key="6">
    <source>
        <dbReference type="EMBL" id="KAH7544943.1"/>
    </source>
</evidence>
<keyword evidence="3" id="KW-0378">Hydrolase</keyword>
<feature type="domain" description="Peptidase C1A papain C-terminal" evidence="5">
    <location>
        <begin position="15"/>
        <end position="91"/>
    </location>
</feature>
<comment type="caution">
    <text evidence="6">The sequence shown here is derived from an EMBL/GenBank/DDBJ whole genome shotgun (WGS) entry which is preliminary data.</text>
</comment>
<sequence>MTSKSWWLPYTNPTGNLISLSEQQLLDCAQGTNGCNGGWMDNTFKYIVENQGISSEASYQYEQREEACNEALGKAAQIRDYDDAPPKDEEAFT</sequence>
<dbReference type="InterPro" id="IPR038765">
    <property type="entry name" value="Papain-like_cys_pep_sf"/>
</dbReference>
<gene>
    <name evidence="6" type="ORF">FEM48_Zijuj01G0039600</name>
</gene>
<dbReference type="SUPFAM" id="SSF54001">
    <property type="entry name" value="Cysteine proteinases"/>
    <property type="match status" value="1"/>
</dbReference>
<dbReference type="Gene3D" id="3.90.70.10">
    <property type="entry name" value="Cysteine proteinases"/>
    <property type="match status" value="1"/>
</dbReference>
<evidence type="ECO:0000256" key="1">
    <source>
        <dbReference type="ARBA" id="ARBA00008455"/>
    </source>
</evidence>
<evidence type="ECO:0000256" key="4">
    <source>
        <dbReference type="ARBA" id="ARBA00022807"/>
    </source>
</evidence>
<accession>A0A978VZ09</accession>
<comment type="similarity">
    <text evidence="1">Belongs to the peptidase C1 family.</text>
</comment>
<evidence type="ECO:0000313" key="7">
    <source>
        <dbReference type="Proteomes" id="UP000813462"/>
    </source>
</evidence>
<dbReference type="Pfam" id="PF00112">
    <property type="entry name" value="Peptidase_C1"/>
    <property type="match status" value="1"/>
</dbReference>
<dbReference type="PANTHER" id="PTHR12411">
    <property type="entry name" value="CYSTEINE PROTEASE FAMILY C1-RELATED"/>
    <property type="match status" value="1"/>
</dbReference>
<evidence type="ECO:0000256" key="2">
    <source>
        <dbReference type="ARBA" id="ARBA00022670"/>
    </source>
</evidence>
<dbReference type="InterPro" id="IPR000668">
    <property type="entry name" value="Peptidase_C1A_C"/>
</dbReference>
<dbReference type="EMBL" id="JAEACU010000001">
    <property type="protein sequence ID" value="KAH7544943.1"/>
    <property type="molecule type" value="Genomic_DNA"/>
</dbReference>
<evidence type="ECO:0000259" key="5">
    <source>
        <dbReference type="Pfam" id="PF00112"/>
    </source>
</evidence>
<dbReference type="AlphaFoldDB" id="A0A978VZ09"/>
<organism evidence="6 7">
    <name type="scientific">Ziziphus jujuba var. spinosa</name>
    <dbReference type="NCBI Taxonomy" id="714518"/>
    <lineage>
        <taxon>Eukaryota</taxon>
        <taxon>Viridiplantae</taxon>
        <taxon>Streptophyta</taxon>
        <taxon>Embryophyta</taxon>
        <taxon>Tracheophyta</taxon>
        <taxon>Spermatophyta</taxon>
        <taxon>Magnoliopsida</taxon>
        <taxon>eudicotyledons</taxon>
        <taxon>Gunneridae</taxon>
        <taxon>Pentapetalae</taxon>
        <taxon>rosids</taxon>
        <taxon>fabids</taxon>
        <taxon>Rosales</taxon>
        <taxon>Rhamnaceae</taxon>
        <taxon>Paliureae</taxon>
        <taxon>Ziziphus</taxon>
    </lineage>
</organism>
<name>A0A978VZ09_ZIZJJ</name>
<protein>
    <recommendedName>
        <fullName evidence="5">Peptidase C1A papain C-terminal domain-containing protein</fullName>
    </recommendedName>
</protein>
<evidence type="ECO:0000256" key="3">
    <source>
        <dbReference type="ARBA" id="ARBA00022801"/>
    </source>
</evidence>
<keyword evidence="4" id="KW-0788">Thiol protease</keyword>
<dbReference type="InterPro" id="IPR013128">
    <property type="entry name" value="Peptidase_C1A"/>
</dbReference>
<dbReference type="GO" id="GO:0008234">
    <property type="term" value="F:cysteine-type peptidase activity"/>
    <property type="evidence" value="ECO:0007669"/>
    <property type="project" value="UniProtKB-KW"/>
</dbReference>
<reference evidence="6" key="1">
    <citation type="journal article" date="2021" name="Front. Plant Sci.">
        <title>Chromosome-Scale Genome Assembly for Chinese Sour Jujube and Insights Into Its Genome Evolution and Domestication Signature.</title>
        <authorList>
            <person name="Shen L.-Y."/>
            <person name="Luo H."/>
            <person name="Wang X.-L."/>
            <person name="Wang X.-M."/>
            <person name="Qiu X.-J."/>
            <person name="Liu H."/>
            <person name="Zhou S.-S."/>
            <person name="Jia K.-H."/>
            <person name="Nie S."/>
            <person name="Bao Y.-T."/>
            <person name="Zhang R.-G."/>
            <person name="Yun Q.-Z."/>
            <person name="Chai Y.-H."/>
            <person name="Lu J.-Y."/>
            <person name="Li Y."/>
            <person name="Zhao S.-W."/>
            <person name="Mao J.-F."/>
            <person name="Jia S.-G."/>
            <person name="Mao Y.-M."/>
        </authorList>
    </citation>
    <scope>NUCLEOTIDE SEQUENCE</scope>
    <source>
        <strain evidence="6">AT0</strain>
        <tissue evidence="6">Leaf</tissue>
    </source>
</reference>
<keyword evidence="2" id="KW-0645">Protease</keyword>
<proteinExistence type="inferred from homology"/>
<dbReference type="GO" id="GO:0006508">
    <property type="term" value="P:proteolysis"/>
    <property type="evidence" value="ECO:0007669"/>
    <property type="project" value="UniProtKB-KW"/>
</dbReference>
<dbReference type="Proteomes" id="UP000813462">
    <property type="component" value="Unassembled WGS sequence"/>
</dbReference>